<proteinExistence type="inferred from homology"/>
<evidence type="ECO:0000313" key="4">
    <source>
        <dbReference type="Proteomes" id="UP000383971"/>
    </source>
</evidence>
<evidence type="ECO:0000259" key="2">
    <source>
        <dbReference type="Pfam" id="PF03466"/>
    </source>
</evidence>
<evidence type="ECO:0000313" key="3">
    <source>
        <dbReference type="EMBL" id="VVD60486.1"/>
    </source>
</evidence>
<dbReference type="Pfam" id="PF03466">
    <property type="entry name" value="LysR_substrate"/>
    <property type="match status" value="1"/>
</dbReference>
<name>A0A5E4RAV3_9BURK</name>
<gene>
    <name evidence="3" type="ORF">PCO31111_00076</name>
</gene>
<keyword evidence="4" id="KW-1185">Reference proteome</keyword>
<dbReference type="GO" id="GO:0006351">
    <property type="term" value="P:DNA-templated transcription"/>
    <property type="evidence" value="ECO:0007669"/>
    <property type="project" value="TreeGrafter"/>
</dbReference>
<dbReference type="Gene3D" id="3.40.190.290">
    <property type="match status" value="1"/>
</dbReference>
<reference evidence="3 4" key="1">
    <citation type="submission" date="2019-08" db="EMBL/GenBank/DDBJ databases">
        <authorList>
            <person name="Peeters C."/>
        </authorList>
    </citation>
    <scope>NUCLEOTIDE SEQUENCE [LARGE SCALE GENOMIC DNA]</scope>
    <source>
        <strain evidence="3 4">LMG 31111</strain>
    </source>
</reference>
<dbReference type="AlphaFoldDB" id="A0A5E4RAV3"/>
<dbReference type="InterPro" id="IPR058163">
    <property type="entry name" value="LysR-type_TF_proteobact-type"/>
</dbReference>
<accession>A0A5E4RAV3</accession>
<dbReference type="GO" id="GO:0043565">
    <property type="term" value="F:sequence-specific DNA binding"/>
    <property type="evidence" value="ECO:0007669"/>
    <property type="project" value="TreeGrafter"/>
</dbReference>
<evidence type="ECO:0000256" key="1">
    <source>
        <dbReference type="ARBA" id="ARBA00009437"/>
    </source>
</evidence>
<sequence>MLPWRLKVGGEVISHDLSPTLSTNDAQLETEAVLSGHVIGLLSGLSAAPLIRAGRLVPLLANHVSDHMSVHIYYGSRTAQPSRVRAFIDLAVERLAGSSDYVLDAKELALAEANGRRKMRRL</sequence>
<organism evidence="3 4">
    <name type="scientific">Pandoraea communis</name>
    <dbReference type="NCBI Taxonomy" id="2508297"/>
    <lineage>
        <taxon>Bacteria</taxon>
        <taxon>Pseudomonadati</taxon>
        <taxon>Pseudomonadota</taxon>
        <taxon>Betaproteobacteria</taxon>
        <taxon>Burkholderiales</taxon>
        <taxon>Burkholderiaceae</taxon>
        <taxon>Pandoraea</taxon>
    </lineage>
</organism>
<dbReference type="PANTHER" id="PTHR30537:SF35">
    <property type="entry name" value="TRANSCRIPTIONAL REGULATORY PROTEIN"/>
    <property type="match status" value="1"/>
</dbReference>
<dbReference type="GO" id="GO:0003700">
    <property type="term" value="F:DNA-binding transcription factor activity"/>
    <property type="evidence" value="ECO:0007669"/>
    <property type="project" value="TreeGrafter"/>
</dbReference>
<dbReference type="EMBL" id="CABPSE010000001">
    <property type="protein sequence ID" value="VVD60486.1"/>
    <property type="molecule type" value="Genomic_DNA"/>
</dbReference>
<protein>
    <submittedName>
        <fullName evidence="3">LysR family transcriptional regulator</fullName>
    </submittedName>
</protein>
<dbReference type="SUPFAM" id="SSF53850">
    <property type="entry name" value="Periplasmic binding protein-like II"/>
    <property type="match status" value="1"/>
</dbReference>
<dbReference type="Proteomes" id="UP000383971">
    <property type="component" value="Unassembled WGS sequence"/>
</dbReference>
<dbReference type="InterPro" id="IPR005119">
    <property type="entry name" value="LysR_subst-bd"/>
</dbReference>
<feature type="domain" description="LysR substrate-binding" evidence="2">
    <location>
        <begin position="17"/>
        <end position="95"/>
    </location>
</feature>
<dbReference type="PANTHER" id="PTHR30537">
    <property type="entry name" value="HTH-TYPE TRANSCRIPTIONAL REGULATOR"/>
    <property type="match status" value="1"/>
</dbReference>
<comment type="similarity">
    <text evidence="1">Belongs to the LysR transcriptional regulatory family.</text>
</comment>